<evidence type="ECO:0000313" key="1">
    <source>
        <dbReference type="EMBL" id="CAL1535072.1"/>
    </source>
</evidence>
<keyword evidence="2" id="KW-1185">Reference proteome</keyword>
<feature type="non-terminal residue" evidence="1">
    <location>
        <position position="73"/>
    </location>
</feature>
<reference evidence="1 2" key="1">
    <citation type="submission" date="2024-04" db="EMBL/GenBank/DDBJ databases">
        <authorList>
            <consortium name="Genoscope - CEA"/>
            <person name="William W."/>
        </authorList>
    </citation>
    <scope>NUCLEOTIDE SEQUENCE [LARGE SCALE GENOMIC DNA]</scope>
</reference>
<protein>
    <submittedName>
        <fullName evidence="1">Uncharacterized protein</fullName>
    </submittedName>
</protein>
<gene>
    <name evidence="1" type="ORF">GSLYS_00009032001</name>
</gene>
<feature type="non-terminal residue" evidence="1">
    <location>
        <position position="1"/>
    </location>
</feature>
<comment type="caution">
    <text evidence="1">The sequence shown here is derived from an EMBL/GenBank/DDBJ whole genome shotgun (WGS) entry which is preliminary data.</text>
</comment>
<dbReference type="Proteomes" id="UP001497497">
    <property type="component" value="Unassembled WGS sequence"/>
</dbReference>
<evidence type="ECO:0000313" key="2">
    <source>
        <dbReference type="Proteomes" id="UP001497497"/>
    </source>
</evidence>
<organism evidence="1 2">
    <name type="scientific">Lymnaea stagnalis</name>
    <name type="common">Great pond snail</name>
    <name type="synonym">Helix stagnalis</name>
    <dbReference type="NCBI Taxonomy" id="6523"/>
    <lineage>
        <taxon>Eukaryota</taxon>
        <taxon>Metazoa</taxon>
        <taxon>Spiralia</taxon>
        <taxon>Lophotrochozoa</taxon>
        <taxon>Mollusca</taxon>
        <taxon>Gastropoda</taxon>
        <taxon>Heterobranchia</taxon>
        <taxon>Euthyneura</taxon>
        <taxon>Panpulmonata</taxon>
        <taxon>Hygrophila</taxon>
        <taxon>Lymnaeoidea</taxon>
        <taxon>Lymnaeidae</taxon>
        <taxon>Lymnaea</taxon>
    </lineage>
</organism>
<dbReference type="AlphaFoldDB" id="A0AAV2HMK1"/>
<name>A0AAV2HMK1_LYMST</name>
<dbReference type="EMBL" id="CAXITT010000191">
    <property type="protein sequence ID" value="CAL1535072.1"/>
    <property type="molecule type" value="Genomic_DNA"/>
</dbReference>
<sequence>KLLQADLPFRRLVCFELNKKKANLTEQLCQMFRAMMPILGNTDTSIITPLLASGDQGYSALQSLAGMVNGACE</sequence>
<proteinExistence type="predicted"/>
<accession>A0AAV2HMK1</accession>